<dbReference type="InterPro" id="IPR032466">
    <property type="entry name" value="Metal_Hydrolase"/>
</dbReference>
<feature type="region of interest" description="Disordered" evidence="1">
    <location>
        <begin position="287"/>
        <end position="325"/>
    </location>
</feature>
<dbReference type="SUPFAM" id="SSF51556">
    <property type="entry name" value="Metallo-dependent hydrolases"/>
    <property type="match status" value="1"/>
</dbReference>
<dbReference type="InterPro" id="IPR001130">
    <property type="entry name" value="TatD-like"/>
</dbReference>
<organism evidence="2 3">
    <name type="scientific">Macrolepiota fuliginosa MF-IS2</name>
    <dbReference type="NCBI Taxonomy" id="1400762"/>
    <lineage>
        <taxon>Eukaryota</taxon>
        <taxon>Fungi</taxon>
        <taxon>Dikarya</taxon>
        <taxon>Basidiomycota</taxon>
        <taxon>Agaricomycotina</taxon>
        <taxon>Agaricomycetes</taxon>
        <taxon>Agaricomycetidae</taxon>
        <taxon>Agaricales</taxon>
        <taxon>Agaricineae</taxon>
        <taxon>Agaricaceae</taxon>
        <taxon>Macrolepiota</taxon>
    </lineage>
</organism>
<dbReference type="InterPro" id="IPR053044">
    <property type="entry name" value="Metallo-hydrolase/TatD-type"/>
</dbReference>
<dbReference type="EMBL" id="MU151056">
    <property type="protein sequence ID" value="KAF9454177.1"/>
    <property type="molecule type" value="Genomic_DNA"/>
</dbReference>
<dbReference type="AlphaFoldDB" id="A0A9P6C6Y3"/>
<evidence type="ECO:0000256" key="1">
    <source>
        <dbReference type="SAM" id="MobiDB-lite"/>
    </source>
</evidence>
<name>A0A9P6C6Y3_9AGAR</name>
<accession>A0A9P6C6Y3</accession>
<sequence length="325" mass="37309">MASRQSDQGLVRSLATANPSKIVPCFGYHPWFSHCIAIDQSISKEEHYKRLLLGSQKGDKSEYQETFTSLLSNLPTPRPLDEVLNEMRQNLSDFPTAMVGEIGLDRSFHIPYDYHTTPRELTPFTVPFDHQLAIVEAQMDLAVELGRNVSLHSVKSQQATVDLLDRLNKKHGDSLYRISIDMHSCGFSTETWNIIEKKHSNVFLSLSMVINEKHPGYKALIAACSDDRILVESDYNDIRMSTSQTWGMLEHVAEIKKWEIETTWVDFLDEENWGAVRRLEQNWFKFRGGNHTPPTSKKSTKRRKKVEQYRSPSPSDPVITANERK</sequence>
<keyword evidence="2" id="KW-0378">Hydrolase</keyword>
<dbReference type="OrthoDB" id="413993at2759"/>
<evidence type="ECO:0000313" key="2">
    <source>
        <dbReference type="EMBL" id="KAF9454177.1"/>
    </source>
</evidence>
<reference evidence="2" key="1">
    <citation type="submission" date="2020-11" db="EMBL/GenBank/DDBJ databases">
        <authorList>
            <consortium name="DOE Joint Genome Institute"/>
            <person name="Ahrendt S."/>
            <person name="Riley R."/>
            <person name="Andreopoulos W."/>
            <person name="Labutti K."/>
            <person name="Pangilinan J."/>
            <person name="Ruiz-Duenas F.J."/>
            <person name="Barrasa J.M."/>
            <person name="Sanchez-Garcia M."/>
            <person name="Camarero S."/>
            <person name="Miyauchi S."/>
            <person name="Serrano A."/>
            <person name="Linde D."/>
            <person name="Babiker R."/>
            <person name="Drula E."/>
            <person name="Ayuso-Fernandez I."/>
            <person name="Pacheco R."/>
            <person name="Padilla G."/>
            <person name="Ferreira P."/>
            <person name="Barriuso J."/>
            <person name="Kellner H."/>
            <person name="Castanera R."/>
            <person name="Alfaro M."/>
            <person name="Ramirez L."/>
            <person name="Pisabarro A.G."/>
            <person name="Kuo A."/>
            <person name="Tritt A."/>
            <person name="Lipzen A."/>
            <person name="He G."/>
            <person name="Yan M."/>
            <person name="Ng V."/>
            <person name="Cullen D."/>
            <person name="Martin F."/>
            <person name="Rosso M.-N."/>
            <person name="Henrissat B."/>
            <person name="Hibbett D."/>
            <person name="Martinez A.T."/>
            <person name="Grigoriev I.V."/>
        </authorList>
    </citation>
    <scope>NUCLEOTIDE SEQUENCE</scope>
    <source>
        <strain evidence="2">MF-IS2</strain>
    </source>
</reference>
<dbReference type="Gene3D" id="3.20.20.140">
    <property type="entry name" value="Metal-dependent hydrolases"/>
    <property type="match status" value="1"/>
</dbReference>
<keyword evidence="3" id="KW-1185">Reference proteome</keyword>
<dbReference type="Proteomes" id="UP000807342">
    <property type="component" value="Unassembled WGS sequence"/>
</dbReference>
<dbReference type="PANTHER" id="PTHR47345">
    <property type="entry name" value="CUT9-INTERACTING PROTEIN SCN1"/>
    <property type="match status" value="1"/>
</dbReference>
<evidence type="ECO:0000313" key="3">
    <source>
        <dbReference type="Proteomes" id="UP000807342"/>
    </source>
</evidence>
<proteinExistence type="predicted"/>
<dbReference type="Pfam" id="PF01026">
    <property type="entry name" value="TatD_DNase"/>
    <property type="match status" value="1"/>
</dbReference>
<dbReference type="PANTHER" id="PTHR47345:SF1">
    <property type="entry name" value="CUT9-INTERACTING PROTEIN SCN1"/>
    <property type="match status" value="1"/>
</dbReference>
<dbReference type="GO" id="GO:0016788">
    <property type="term" value="F:hydrolase activity, acting on ester bonds"/>
    <property type="evidence" value="ECO:0007669"/>
    <property type="project" value="InterPro"/>
</dbReference>
<comment type="caution">
    <text evidence="2">The sequence shown here is derived from an EMBL/GenBank/DDBJ whole genome shotgun (WGS) entry which is preliminary data.</text>
</comment>
<gene>
    <name evidence="2" type="ORF">P691DRAFT_810901</name>
</gene>
<protein>
    <submittedName>
        <fullName evidence="2">Metallo-dependent hydrolase</fullName>
    </submittedName>
</protein>